<organism evidence="1 2">
    <name type="scientific">Xanthomonas prunicola</name>
    <dbReference type="NCBI Taxonomy" id="2053930"/>
    <lineage>
        <taxon>Bacteria</taxon>
        <taxon>Pseudomonadati</taxon>
        <taxon>Pseudomonadota</taxon>
        <taxon>Gammaproteobacteria</taxon>
        <taxon>Lysobacterales</taxon>
        <taxon>Lysobacteraceae</taxon>
        <taxon>Xanthomonas</taxon>
    </lineage>
</organism>
<proteinExistence type="predicted"/>
<dbReference type="AlphaFoldDB" id="A0A9Q9MSZ0"/>
<reference evidence="1" key="1">
    <citation type="submission" date="2022-04" db="EMBL/GenBank/DDBJ databases">
        <title>Xanthomonas prunicola pv. tritici, a pathogen causing a previously unreported foliar disease of wheat.</title>
        <authorList>
            <person name="Clavijo F."/>
            <person name="Curland R.D."/>
            <person name="Dill-Macky R."/>
            <person name="Pereyra S."/>
            <person name="Roman-Reyna V."/>
            <person name="Siri M.I."/>
        </authorList>
    </citation>
    <scope>NUCLEOTIDE SEQUENCE</scope>
    <source>
        <strain evidence="1">CIX249</strain>
    </source>
</reference>
<sequence length="58" mass="6721">MRYIELNPVRARMVALPTEYHWSSVRTYLGRAKSQLITPQEVYLHLGCDAAERVPVYA</sequence>
<dbReference type="Gene3D" id="3.30.70.1290">
    <property type="entry name" value="Transposase IS200-like"/>
    <property type="match status" value="1"/>
</dbReference>
<dbReference type="GO" id="GO:0003677">
    <property type="term" value="F:DNA binding"/>
    <property type="evidence" value="ECO:0007669"/>
    <property type="project" value="InterPro"/>
</dbReference>
<dbReference type="Proteomes" id="UP001058381">
    <property type="component" value="Chromosome"/>
</dbReference>
<protein>
    <recommendedName>
        <fullName evidence="3">Transposase</fullName>
    </recommendedName>
</protein>
<dbReference type="GO" id="GO:0006313">
    <property type="term" value="P:DNA transposition"/>
    <property type="evidence" value="ECO:0007669"/>
    <property type="project" value="InterPro"/>
</dbReference>
<dbReference type="InterPro" id="IPR036515">
    <property type="entry name" value="Transposase_17_sf"/>
</dbReference>
<accession>A0A9Q9MSZ0</accession>
<evidence type="ECO:0000313" key="2">
    <source>
        <dbReference type="Proteomes" id="UP001058381"/>
    </source>
</evidence>
<dbReference type="GO" id="GO:0004803">
    <property type="term" value="F:transposase activity"/>
    <property type="evidence" value="ECO:0007669"/>
    <property type="project" value="InterPro"/>
</dbReference>
<dbReference type="EMBL" id="CP096142">
    <property type="protein sequence ID" value="UXA66958.1"/>
    <property type="molecule type" value="Genomic_DNA"/>
</dbReference>
<evidence type="ECO:0000313" key="1">
    <source>
        <dbReference type="EMBL" id="UXA66958.1"/>
    </source>
</evidence>
<dbReference type="RefSeq" id="WP_260808113.1">
    <property type="nucleotide sequence ID" value="NZ_CP096138.1"/>
</dbReference>
<dbReference type="GeneID" id="75151356"/>
<evidence type="ECO:0008006" key="3">
    <source>
        <dbReference type="Google" id="ProtNLM"/>
    </source>
</evidence>
<gene>
    <name evidence="1" type="ORF">M0D43_08340</name>
</gene>
<name>A0A9Q9MSZ0_9XANT</name>